<gene>
    <name evidence="1" type="primary">orf205</name>
</gene>
<evidence type="ECO:0000313" key="1">
    <source>
        <dbReference type="EMBL" id="ACQ90896.1"/>
    </source>
</evidence>
<dbReference type="AlphaFoldDB" id="C7BEQ5"/>
<keyword evidence="1" id="KW-0150">Chloroplast</keyword>
<proteinExistence type="predicted"/>
<dbReference type="RefSeq" id="YP_005089903.1">
    <property type="nucleotide sequence ID" value="NC_016733.1"/>
</dbReference>
<keyword evidence="1" id="KW-0934">Plastid</keyword>
<reference evidence="1" key="1">
    <citation type="journal article" date="2009" name="Mol. Biol. Evol.">
        <title>The chloroplast genomes of the green algae Pedinomonas minor, Parachlorella kessleri, and Oocystis solitaria reveal a shared ancestry between the Pedinomonadales and Chlorellales.</title>
        <authorList>
            <person name="Turmel M."/>
            <person name="Otis C."/>
            <person name="Lemieux C."/>
        </authorList>
    </citation>
    <scope>NUCLEOTIDE SEQUENCE</scope>
</reference>
<sequence length="205" mass="24125">MMILKSLQWKNSTFFYFENETEKWWAFFSFLTLLKMKTSPKRIFEKYSFSHWSTKTFEDFSSSTKVLPKQTVFIATPHLQEFLITVQNKKALFNSNEFSELLTLIHQPTGEIVRKPARKKPTREKIESRTPELSDQEKILLDFIQQSVELANFAQQFIQSEKAMSSFDWKQLVTGVGLLNQTLKELKVTENEETELTVIDVDFMV</sequence>
<geneLocation type="chloroplast" evidence="1"/>
<organism evidence="1">
    <name type="scientific">Pedinomonas minor</name>
    <name type="common">Green alga</name>
    <dbReference type="NCBI Taxonomy" id="3159"/>
    <lineage>
        <taxon>Eukaryota</taxon>
        <taxon>Viridiplantae</taxon>
        <taxon>Chlorophyta</taxon>
        <taxon>core chlorophytes</taxon>
        <taxon>Pedinophyceae</taxon>
        <taxon>Pedinomonadales</taxon>
        <taxon>Pedinomonadaceae</taxon>
        <taxon>Pedinomonas</taxon>
    </lineage>
</organism>
<dbReference type="GeneID" id="11541863"/>
<dbReference type="EMBL" id="FJ968740">
    <property type="protein sequence ID" value="ACQ90896.1"/>
    <property type="molecule type" value="Genomic_DNA"/>
</dbReference>
<protein>
    <submittedName>
        <fullName evidence="1">Uncharacterized protein orf205</fullName>
    </submittedName>
</protein>
<accession>C7BEQ5</accession>
<name>C7BEQ5_PEDMN</name>